<evidence type="ECO:0000256" key="1">
    <source>
        <dbReference type="SAM" id="MobiDB-lite"/>
    </source>
</evidence>
<feature type="region of interest" description="Disordered" evidence="1">
    <location>
        <begin position="1"/>
        <end position="23"/>
    </location>
</feature>
<dbReference type="AlphaFoldDB" id="A0AAE0ZUI7"/>
<gene>
    <name evidence="2" type="ORF">RRG08_049837</name>
</gene>
<accession>A0AAE0ZUI7</accession>
<protein>
    <submittedName>
        <fullName evidence="2">Uncharacterized protein</fullName>
    </submittedName>
</protein>
<reference evidence="2" key="1">
    <citation type="journal article" date="2023" name="G3 (Bethesda)">
        <title>A reference genome for the long-term kleptoplast-retaining sea slug Elysia crispata morphotype clarki.</title>
        <authorList>
            <person name="Eastman K.E."/>
            <person name="Pendleton A.L."/>
            <person name="Shaikh M.A."/>
            <person name="Suttiyut T."/>
            <person name="Ogas R."/>
            <person name="Tomko P."/>
            <person name="Gavelis G."/>
            <person name="Widhalm J.R."/>
            <person name="Wisecaver J.H."/>
        </authorList>
    </citation>
    <scope>NUCLEOTIDE SEQUENCE</scope>
    <source>
        <strain evidence="2">ECLA1</strain>
    </source>
</reference>
<feature type="compositionally biased region" description="Basic and acidic residues" evidence="1">
    <location>
        <begin position="1"/>
        <end position="13"/>
    </location>
</feature>
<feature type="region of interest" description="Disordered" evidence="1">
    <location>
        <begin position="46"/>
        <end position="116"/>
    </location>
</feature>
<dbReference type="Proteomes" id="UP001283361">
    <property type="component" value="Unassembled WGS sequence"/>
</dbReference>
<sequence length="116" mass="12739">MRDYFRSRHRELTTSKSGFAPSKKRKWALHDSMTFLVQFMADRPTCTNLGDEDTDSHSISNNDNSQGAGQSFDFSYGSPPPGTSTTSAAQTDALSQASGSSFKRKTKGEDRTCVDT</sequence>
<comment type="caution">
    <text evidence="2">The sequence shown here is derived from an EMBL/GenBank/DDBJ whole genome shotgun (WGS) entry which is preliminary data.</text>
</comment>
<evidence type="ECO:0000313" key="2">
    <source>
        <dbReference type="EMBL" id="KAK3775657.1"/>
    </source>
</evidence>
<proteinExistence type="predicted"/>
<dbReference type="EMBL" id="JAWDGP010003292">
    <property type="protein sequence ID" value="KAK3775657.1"/>
    <property type="molecule type" value="Genomic_DNA"/>
</dbReference>
<evidence type="ECO:0000313" key="3">
    <source>
        <dbReference type="Proteomes" id="UP001283361"/>
    </source>
</evidence>
<organism evidence="2 3">
    <name type="scientific">Elysia crispata</name>
    <name type="common">lettuce slug</name>
    <dbReference type="NCBI Taxonomy" id="231223"/>
    <lineage>
        <taxon>Eukaryota</taxon>
        <taxon>Metazoa</taxon>
        <taxon>Spiralia</taxon>
        <taxon>Lophotrochozoa</taxon>
        <taxon>Mollusca</taxon>
        <taxon>Gastropoda</taxon>
        <taxon>Heterobranchia</taxon>
        <taxon>Euthyneura</taxon>
        <taxon>Panpulmonata</taxon>
        <taxon>Sacoglossa</taxon>
        <taxon>Placobranchoidea</taxon>
        <taxon>Plakobranchidae</taxon>
        <taxon>Elysia</taxon>
    </lineage>
</organism>
<name>A0AAE0ZUI7_9GAST</name>
<keyword evidence="3" id="KW-1185">Reference proteome</keyword>
<feature type="compositionally biased region" description="Polar residues" evidence="1">
    <location>
        <begin position="83"/>
        <end position="101"/>
    </location>
</feature>
<feature type="compositionally biased region" description="Polar residues" evidence="1">
    <location>
        <begin position="57"/>
        <end position="73"/>
    </location>
</feature>
<feature type="compositionally biased region" description="Basic and acidic residues" evidence="1">
    <location>
        <begin position="107"/>
        <end position="116"/>
    </location>
</feature>